<evidence type="ECO:0000256" key="3">
    <source>
        <dbReference type="PROSITE-ProRule" id="PRU00023"/>
    </source>
</evidence>
<dbReference type="Pfam" id="PF12796">
    <property type="entry name" value="Ank_2"/>
    <property type="match status" value="1"/>
</dbReference>
<dbReference type="PROSITE" id="PS50088">
    <property type="entry name" value="ANK_REPEAT"/>
    <property type="match status" value="1"/>
</dbReference>
<comment type="caution">
    <text evidence="4">The sequence shown here is derived from an EMBL/GenBank/DDBJ whole genome shotgun (WGS) entry which is preliminary data.</text>
</comment>
<protein>
    <submittedName>
        <fullName evidence="4">Uncharacterized protein</fullName>
    </submittedName>
</protein>
<dbReference type="AlphaFoldDB" id="A0ABD0PC36"/>
<evidence type="ECO:0000256" key="1">
    <source>
        <dbReference type="ARBA" id="ARBA00022737"/>
    </source>
</evidence>
<reference evidence="4 5" key="1">
    <citation type="submission" date="2024-05" db="EMBL/GenBank/DDBJ databases">
        <title>Genome sequencing and assembly of Indian major carp, Cirrhinus mrigala (Hamilton, 1822).</title>
        <authorList>
            <person name="Mohindra V."/>
            <person name="Chowdhury L.M."/>
            <person name="Lal K."/>
            <person name="Jena J.K."/>
        </authorList>
    </citation>
    <scope>NUCLEOTIDE SEQUENCE [LARGE SCALE GENOMIC DNA]</scope>
    <source>
        <strain evidence="4">CM1030</strain>
        <tissue evidence="4">Blood</tissue>
    </source>
</reference>
<dbReference type="SUPFAM" id="SSF48403">
    <property type="entry name" value="Ankyrin repeat"/>
    <property type="match status" value="1"/>
</dbReference>
<dbReference type="InterPro" id="IPR036770">
    <property type="entry name" value="Ankyrin_rpt-contain_sf"/>
</dbReference>
<organism evidence="4 5">
    <name type="scientific">Cirrhinus mrigala</name>
    <name type="common">Mrigala</name>
    <dbReference type="NCBI Taxonomy" id="683832"/>
    <lineage>
        <taxon>Eukaryota</taxon>
        <taxon>Metazoa</taxon>
        <taxon>Chordata</taxon>
        <taxon>Craniata</taxon>
        <taxon>Vertebrata</taxon>
        <taxon>Euteleostomi</taxon>
        <taxon>Actinopterygii</taxon>
        <taxon>Neopterygii</taxon>
        <taxon>Teleostei</taxon>
        <taxon>Ostariophysi</taxon>
        <taxon>Cypriniformes</taxon>
        <taxon>Cyprinidae</taxon>
        <taxon>Labeoninae</taxon>
        <taxon>Labeonini</taxon>
        <taxon>Cirrhinus</taxon>
    </lineage>
</organism>
<evidence type="ECO:0000256" key="2">
    <source>
        <dbReference type="ARBA" id="ARBA00023043"/>
    </source>
</evidence>
<evidence type="ECO:0000313" key="4">
    <source>
        <dbReference type="EMBL" id="KAL0170871.1"/>
    </source>
</evidence>
<name>A0ABD0PC36_CIRMR</name>
<dbReference type="Gene3D" id="1.25.40.20">
    <property type="entry name" value="Ankyrin repeat-containing domain"/>
    <property type="match status" value="1"/>
</dbReference>
<evidence type="ECO:0000313" key="5">
    <source>
        <dbReference type="Proteomes" id="UP001529510"/>
    </source>
</evidence>
<keyword evidence="1" id="KW-0677">Repeat</keyword>
<dbReference type="PROSITE" id="PS50297">
    <property type="entry name" value="ANK_REP_REGION"/>
    <property type="match status" value="1"/>
</dbReference>
<sequence>MASKTKTQQLLSSVPSGAGVNIQTCDGNTALTEACRHGHGETVKLLLKHHADANRATAAGLLPLHIASQHGHK</sequence>
<dbReference type="EMBL" id="JAMKFB020000017">
    <property type="protein sequence ID" value="KAL0170871.1"/>
    <property type="molecule type" value="Genomic_DNA"/>
</dbReference>
<gene>
    <name evidence="4" type="ORF">M9458_035467</name>
</gene>
<dbReference type="Proteomes" id="UP001529510">
    <property type="component" value="Unassembled WGS sequence"/>
</dbReference>
<accession>A0ABD0PC36</accession>
<keyword evidence="5" id="KW-1185">Reference proteome</keyword>
<feature type="repeat" description="ANK" evidence="3">
    <location>
        <begin position="26"/>
        <end position="58"/>
    </location>
</feature>
<dbReference type="PANTHER" id="PTHR24171">
    <property type="entry name" value="ANKYRIN REPEAT DOMAIN-CONTAINING PROTEIN 39-RELATED"/>
    <property type="match status" value="1"/>
</dbReference>
<feature type="non-terminal residue" evidence="4">
    <location>
        <position position="73"/>
    </location>
</feature>
<keyword evidence="2 3" id="KW-0040">ANK repeat</keyword>
<dbReference type="SMART" id="SM00248">
    <property type="entry name" value="ANK"/>
    <property type="match status" value="1"/>
</dbReference>
<proteinExistence type="predicted"/>
<dbReference type="InterPro" id="IPR002110">
    <property type="entry name" value="Ankyrin_rpt"/>
</dbReference>
<dbReference type="PANTHER" id="PTHR24171:SF8">
    <property type="entry name" value="BRCA1-ASSOCIATED RING DOMAIN PROTEIN 1"/>
    <property type="match status" value="1"/>
</dbReference>